<evidence type="ECO:0000256" key="7">
    <source>
        <dbReference type="ARBA" id="ARBA00022889"/>
    </source>
</evidence>
<dbReference type="FunFam" id="2.10.25.10:FF:000135">
    <property type="entry name" value="Laminin subunit beta 4"/>
    <property type="match status" value="1"/>
</dbReference>
<dbReference type="EMBL" id="JAIZAY010000007">
    <property type="protein sequence ID" value="KAJ8038680.1"/>
    <property type="molecule type" value="Genomic_DNA"/>
</dbReference>
<evidence type="ECO:0000256" key="14">
    <source>
        <dbReference type="SAM" id="Phobius"/>
    </source>
</evidence>
<reference evidence="19" key="1">
    <citation type="submission" date="2021-10" db="EMBL/GenBank/DDBJ databases">
        <title>Tropical sea cucumber genome reveals ecological adaptation and Cuvierian tubules defense mechanism.</title>
        <authorList>
            <person name="Chen T."/>
        </authorList>
    </citation>
    <scope>NUCLEOTIDE SEQUENCE</scope>
    <source>
        <strain evidence="19">Nanhai2018</strain>
        <tissue evidence="19">Muscle</tissue>
    </source>
</reference>
<protein>
    <submittedName>
        <fullName evidence="19">Laminin subunit alpha</fullName>
    </submittedName>
</protein>
<dbReference type="GO" id="GO:0009888">
    <property type="term" value="P:tissue development"/>
    <property type="evidence" value="ECO:0007669"/>
    <property type="project" value="TreeGrafter"/>
</dbReference>
<feature type="domain" description="Laminin EGF-like" evidence="15">
    <location>
        <begin position="1167"/>
        <end position="1217"/>
    </location>
</feature>
<keyword evidence="10" id="KW-0325">Glycoprotein</keyword>
<feature type="disulfide bond" evidence="12">
    <location>
        <begin position="774"/>
        <end position="791"/>
    </location>
</feature>
<evidence type="ECO:0000256" key="13">
    <source>
        <dbReference type="SAM" id="Coils"/>
    </source>
</evidence>
<evidence type="ECO:0000256" key="11">
    <source>
        <dbReference type="ARBA" id="ARBA00023292"/>
    </source>
</evidence>
<keyword evidence="14" id="KW-1133">Transmembrane helix</keyword>
<dbReference type="FunFam" id="2.10.25.10:FF:000180">
    <property type="entry name" value="Netrin G2"/>
    <property type="match status" value="1"/>
</dbReference>
<dbReference type="InterPro" id="IPR002049">
    <property type="entry name" value="LE_dom"/>
</dbReference>
<feature type="domain" description="Laminin IV type B" evidence="17">
    <location>
        <begin position="518"/>
        <end position="716"/>
    </location>
</feature>
<feature type="disulfide bond" evidence="12">
    <location>
        <begin position="396"/>
        <end position="405"/>
    </location>
</feature>
<dbReference type="CDD" id="cd00055">
    <property type="entry name" value="EGF_Lam"/>
    <property type="match status" value="14"/>
</dbReference>
<evidence type="ECO:0000256" key="6">
    <source>
        <dbReference type="ARBA" id="ARBA00022869"/>
    </source>
</evidence>
<feature type="domain" description="Laminin N-terminal" evidence="18">
    <location>
        <begin position="28"/>
        <end position="264"/>
    </location>
</feature>
<sequence>MEKQNLAVLCKVFYIILTILPFVTTDCTNRACFPPSPDLVVSSAERSVTANSTCGDPPSLTFFLLTDTEELCNASDPNLAHTSEYLHDFNTLIAGSMYLHPVLRTWWQSESSQQNVALTLSLGDTFLFQSTRLVFRSLRPKSLIIEKSEDSGQTWVPLRYYARSCLQSFPGVTFLASDAFDENSNIVSGCMQRYYYGDTATFDDTEDLQEVLFNPVSELGERFYEKQVLDYFQFTGLRVLLVEPGSGDSGRDYFAVADWSVTGHCLCYGHAEECIGQDESGCNCQHNTMGKFCDECLPLFNNRPWAAAYLENANECEDCGCNGRADSCTYDEVKGYGVCDNCTENTTGDKCDHCIENFYMNPGNISDSTACIACHCSEAGSVPGSICNGTDGQCTCKANVQGRDCDECRDSFYNLLGTNSQGCQMCDCDPRGTEGSPNFCNKTTGQCICKANVDGTRCNTCKRGFFNLNLTNPEGCTPCDCDGGGALNNTCNRVTGVCDCKMNIKGRSCDVVESGFYIPLLDAIRIEAEFVQSSLDFSYVLEERASGSTGKGLLTIPPSSYIAYPSFTVPRTQRYELVTRYEAPSPSVDNLLTLFSLDNLEVYSCAGFENVTNTTDILFNLNQMDTLGSVRVGNICLAADVGYQPMFLSGDSSGDPIAIDSFVFLPVLEDLPLYQQSTTQRSSIQDCWEASMEANNLLRENGTCSHIEFSLMSELFNGAVACSCDVSGSLNSSVCEPLGGQCQCLPGLSGQDCSYCAAYHYGFQPGIGCQDCGCDPLGSVHLNCNQTTGTCECKVNVTGDKCEECIPEHYGHMSGNGCSECECDPEYSLHNQCNDTGHCDCKPGIGGISCTACLPGYFNLTMDGCELCLCNLLGSQDQTCSDEGQCNCLEAATGLKCDSCPKDTFAFGSYSERGCLNCICSNHTSNCTMATDWYLYTIESSWSLFAFEVVPEWTGSTLFGDTVLLNTRPILDVINPRFILELEDPGTEVDLFFVSPEVYQGDLRTAYGQMLHFTLSQTTTDNQTVSPSGDVYIYGLSSSEPLVTSLPSSPGLQETTYSIKLHENYWKIGNLSGENPDTLHMIQILSGVHEIWIRAKFTEIPGQSVFLHEVRLDLASDDRSISSNTPADFVEDCFCPPEYTGQFCELCSLGYRRHDPDLGAFSECIPCDCNGHSDEPCDPFTGTCANCSHNTAGDFCEICIDGYYGNATVGTDEDCQPCLCPGPPGTNSFADVCDDQAVCIGCREGHGGLYCEYCLPGHFGVPTDIRNNLGRCDPCFCNLSPPECNSTTGHCTNCMGNTGGPSCGECEFGYYGDISDCMACDCNMTGSYGNCTNEGVCECLPNVNGTKCTECIPDTWGFDSGDGCTPCDCHPVGTVEGQSQCDLDTGQCQCKPLVTGQKCDQCIRGFWNVNEECLPCDCNLNGTNDATCIDGVCSCNQVTGQCSCALPTIAGRTCDRCGRLNEGATGVEEVFVGLFPNCQPCPECFHNWRSILNENINILDGFGFVLQELLSNYENVSLESVDSQLEAMRAELAVVKVALEAGLTQADNRDAIQSQFQQVIEEVSALNLQLRLVRSSQTELSAAIMELGDFDGSVTIVGTAMMVSSDEISQRSEESRNTLETIYREANNSWYQIQMLYSMSVEAKARTQDLIGEVKSLKEDIDRSTQQRTDTLNAIEDQDKIREREENTQRIQEINSIHQQFVAEAIVKEVEAAGDLAQQVEGASRVILQVAEVELNEARELSEEGNMARANVTRVQQVAISAQSRSQSYKDVALSVLTNVASAYTDLLTVLSSLDESGEAISNASFLAEQIQQFTVRPFTDMATIVGQINETQIPDVGIDELLRDGEQQLSRAEGVLNATKEAYHEASAVKGLVNTIEYNLEEGRRVKLKAEEGLSGLMENSSNIDMITTEVQERANGEVTSSTVLLDDISVLIELSRSHEQCFRDNVLIGQLATEKNQNSYARLEESDIVLSSALSQKNQLDEEVSAKSQIVLNDALDIEEFSDSVSTTEQRMMNIQQQQNLDDLISLYQAQRIEMERLLRNLQQMETDLDQILANLDGTSGDSLQCNGN</sequence>
<dbReference type="SMART" id="SM00281">
    <property type="entry name" value="LamB"/>
    <property type="match status" value="1"/>
</dbReference>
<keyword evidence="7" id="KW-0130">Cell adhesion</keyword>
<feature type="disulfide bond" evidence="12">
    <location>
        <begin position="449"/>
        <end position="458"/>
    </location>
</feature>
<dbReference type="Pfam" id="PF24973">
    <property type="entry name" value="EGF_LMN_ATRN"/>
    <property type="match status" value="2"/>
</dbReference>
<evidence type="ECO:0000259" key="17">
    <source>
        <dbReference type="PROSITE" id="PS51116"/>
    </source>
</evidence>
<evidence type="ECO:0000256" key="9">
    <source>
        <dbReference type="ARBA" id="ARBA00023157"/>
    </source>
</evidence>
<keyword evidence="14" id="KW-0812">Transmembrane</keyword>
<feature type="domain" description="Laminin EGF-like" evidence="15">
    <location>
        <begin position="1320"/>
        <end position="1366"/>
    </location>
</feature>
<keyword evidence="8 13" id="KW-0175">Coiled coil</keyword>
<evidence type="ECO:0000259" key="18">
    <source>
        <dbReference type="PROSITE" id="PS51117"/>
    </source>
</evidence>
<dbReference type="GO" id="GO:0009887">
    <property type="term" value="P:animal organ morphogenesis"/>
    <property type="evidence" value="ECO:0007669"/>
    <property type="project" value="TreeGrafter"/>
</dbReference>
<comment type="caution">
    <text evidence="19">The sequence shown here is derived from an EMBL/GenBank/DDBJ whole genome shotgun (WGS) entry which is preliminary data.</text>
</comment>
<accession>A0A9Q1C588</accession>
<dbReference type="PRINTS" id="PR00011">
    <property type="entry name" value="EGFLAMININ"/>
</dbReference>
<evidence type="ECO:0000259" key="16">
    <source>
        <dbReference type="PROSITE" id="PS51115"/>
    </source>
</evidence>
<gene>
    <name evidence="19" type="ORF">HOLleu_16172</name>
</gene>
<feature type="disulfide bond" evidence="12">
    <location>
        <begin position="1390"/>
        <end position="1399"/>
    </location>
</feature>
<comment type="subcellular location">
    <subcellularLocation>
        <location evidence="1">Secreted</location>
        <location evidence="1">Extracellular space</location>
        <location evidence="1">Extracellular matrix</location>
        <location evidence="1">Basement membrane</location>
    </subcellularLocation>
</comment>
<dbReference type="SUPFAM" id="SSF57196">
    <property type="entry name" value="EGF/Laminin"/>
    <property type="match status" value="9"/>
</dbReference>
<dbReference type="InterPro" id="IPR013015">
    <property type="entry name" value="Laminin_IV_B"/>
</dbReference>
<dbReference type="PROSITE" id="PS51117">
    <property type="entry name" value="LAMININ_NTER"/>
    <property type="match status" value="1"/>
</dbReference>
<feature type="domain" description="Laminin EGF-like" evidence="15">
    <location>
        <begin position="374"/>
        <end position="425"/>
    </location>
</feature>
<evidence type="ECO:0000256" key="8">
    <source>
        <dbReference type="ARBA" id="ARBA00023054"/>
    </source>
</evidence>
<feature type="disulfide bond" evidence="12">
    <location>
        <begin position="1339"/>
        <end position="1348"/>
    </location>
</feature>
<evidence type="ECO:0000256" key="5">
    <source>
        <dbReference type="ARBA" id="ARBA00022737"/>
    </source>
</evidence>
<dbReference type="SMART" id="SM00136">
    <property type="entry name" value="LamNT"/>
    <property type="match status" value="1"/>
</dbReference>
<dbReference type="Gene3D" id="2.60.120.260">
    <property type="entry name" value="Galactose-binding domain-like"/>
    <property type="match status" value="1"/>
</dbReference>
<dbReference type="FunFam" id="2.10.25.10:FF:000106">
    <property type="entry name" value="Heparan sulfate proteoglycan 2"/>
    <property type="match status" value="1"/>
</dbReference>
<keyword evidence="5" id="KW-0677">Repeat</keyword>
<organism evidence="19 20">
    <name type="scientific">Holothuria leucospilota</name>
    <name type="common">Black long sea cucumber</name>
    <name type="synonym">Mertensiothuria leucospilota</name>
    <dbReference type="NCBI Taxonomy" id="206669"/>
    <lineage>
        <taxon>Eukaryota</taxon>
        <taxon>Metazoa</taxon>
        <taxon>Echinodermata</taxon>
        <taxon>Eleutherozoa</taxon>
        <taxon>Echinozoa</taxon>
        <taxon>Holothuroidea</taxon>
        <taxon>Aspidochirotacea</taxon>
        <taxon>Aspidochirotida</taxon>
        <taxon>Holothuriidae</taxon>
        <taxon>Holothuria</taxon>
    </lineage>
</organism>
<feature type="disulfide bond" evidence="12">
    <location>
        <begin position="793"/>
        <end position="802"/>
    </location>
</feature>
<dbReference type="FunFam" id="2.10.25.10:FF:000011">
    <property type="entry name" value="Cadherin EGF LAG seven-pass G-type receptor"/>
    <property type="match status" value="1"/>
</dbReference>
<evidence type="ECO:0000313" key="20">
    <source>
        <dbReference type="Proteomes" id="UP001152320"/>
    </source>
</evidence>
<evidence type="ECO:0000259" key="15">
    <source>
        <dbReference type="PROSITE" id="PS50027"/>
    </source>
</evidence>
<keyword evidence="20" id="KW-1185">Reference proteome</keyword>
<keyword evidence="2" id="KW-0964">Secreted</keyword>
<dbReference type="PANTHER" id="PTHR10574">
    <property type="entry name" value="NETRIN/LAMININ-RELATED"/>
    <property type="match status" value="1"/>
</dbReference>
<keyword evidence="9 12" id="KW-1015">Disulfide bond</keyword>
<feature type="disulfide bond" evidence="12">
    <location>
        <begin position="744"/>
        <end position="753"/>
    </location>
</feature>
<dbReference type="PROSITE" id="PS51116">
    <property type="entry name" value="LAMININ_IVB"/>
    <property type="match status" value="1"/>
</dbReference>
<dbReference type="Proteomes" id="UP001152320">
    <property type="component" value="Chromosome 7"/>
</dbReference>
<dbReference type="GO" id="GO:0005604">
    <property type="term" value="C:basement membrane"/>
    <property type="evidence" value="ECO:0007669"/>
    <property type="project" value="UniProtKB-SubCell"/>
</dbReference>
<keyword evidence="14" id="KW-0472">Membrane</keyword>
<dbReference type="InterPro" id="IPR000742">
    <property type="entry name" value="EGF"/>
</dbReference>
<evidence type="ECO:0000256" key="4">
    <source>
        <dbReference type="ARBA" id="ARBA00022729"/>
    </source>
</evidence>
<feature type="disulfide bond" evidence="12">
    <location>
        <begin position="1187"/>
        <end position="1196"/>
    </location>
</feature>
<dbReference type="Pfam" id="PF00053">
    <property type="entry name" value="EGF_laminin"/>
    <property type="match status" value="13"/>
</dbReference>
<keyword evidence="4" id="KW-0732">Signal</keyword>
<evidence type="ECO:0000256" key="2">
    <source>
        <dbReference type="ARBA" id="ARBA00022525"/>
    </source>
</evidence>
<dbReference type="FunFam" id="2.10.25.10:FF:000090">
    <property type="entry name" value="laminin subunit alpha"/>
    <property type="match status" value="1"/>
</dbReference>
<evidence type="ECO:0000256" key="10">
    <source>
        <dbReference type="ARBA" id="ARBA00023180"/>
    </source>
</evidence>
<dbReference type="InterPro" id="IPR008211">
    <property type="entry name" value="Laminin_N"/>
</dbReference>
<dbReference type="PROSITE" id="PS50027">
    <property type="entry name" value="EGF_LAM_2"/>
    <property type="match status" value="7"/>
</dbReference>
<proteinExistence type="predicted"/>
<dbReference type="InterPro" id="IPR050440">
    <property type="entry name" value="Laminin/Netrin_ECM"/>
</dbReference>
<dbReference type="PROSITE" id="PS51115">
    <property type="entry name" value="LAMININ_IVA"/>
    <property type="match status" value="1"/>
</dbReference>
<feature type="domain" description="Laminin EGF-like" evidence="15">
    <location>
        <begin position="772"/>
        <end position="825"/>
    </location>
</feature>
<dbReference type="PROSITE" id="PS00022">
    <property type="entry name" value="EGF_1"/>
    <property type="match status" value="1"/>
</dbReference>
<feature type="transmembrane region" description="Helical" evidence="14">
    <location>
        <begin position="7"/>
        <end position="24"/>
    </location>
</feature>
<dbReference type="Gene3D" id="2.10.25.10">
    <property type="entry name" value="Laminin"/>
    <property type="match status" value="14"/>
</dbReference>
<evidence type="ECO:0000256" key="1">
    <source>
        <dbReference type="ARBA" id="ARBA00004302"/>
    </source>
</evidence>
<dbReference type="SMART" id="SM00180">
    <property type="entry name" value="EGF_Lam"/>
    <property type="match status" value="15"/>
</dbReference>
<feature type="disulfide bond" evidence="12">
    <location>
        <begin position="772"/>
        <end position="784"/>
    </location>
</feature>
<name>A0A9Q1C588_HOLLE</name>
<dbReference type="InterPro" id="IPR000034">
    <property type="entry name" value="Laminin_IV"/>
</dbReference>
<dbReference type="GO" id="GO:0007155">
    <property type="term" value="P:cell adhesion"/>
    <property type="evidence" value="ECO:0007669"/>
    <property type="project" value="UniProtKB-KW"/>
</dbReference>
<dbReference type="InterPro" id="IPR056863">
    <property type="entry name" value="LMN_ATRN_NET-like_EGF"/>
</dbReference>
<evidence type="ECO:0000313" key="19">
    <source>
        <dbReference type="EMBL" id="KAJ8038680.1"/>
    </source>
</evidence>
<comment type="caution">
    <text evidence="12">Lacks conserved residue(s) required for the propagation of feature annotation.</text>
</comment>
<feature type="domain" description="Laminin IV type A" evidence="16">
    <location>
        <begin position="948"/>
        <end position="1132"/>
    </location>
</feature>
<dbReference type="FunFam" id="2.10.25.10:FF:000084">
    <property type="entry name" value="Laminin subunit alpha 3"/>
    <property type="match status" value="1"/>
</dbReference>
<keyword evidence="11 12" id="KW-0424">Laminin EGF-like domain</keyword>
<feature type="domain" description="Laminin EGF-like" evidence="15">
    <location>
        <begin position="426"/>
        <end position="478"/>
    </location>
</feature>
<keyword evidence="3" id="KW-0272">Extracellular matrix</keyword>
<dbReference type="PROSITE" id="PS01248">
    <property type="entry name" value="EGF_LAM_1"/>
    <property type="match status" value="6"/>
</dbReference>
<feature type="domain" description="Laminin EGF-like" evidence="15">
    <location>
        <begin position="722"/>
        <end position="771"/>
    </location>
</feature>
<feature type="coiled-coil region" evidence="13">
    <location>
        <begin position="2000"/>
        <end position="2057"/>
    </location>
</feature>
<feature type="domain" description="Laminin EGF-like" evidence="15">
    <location>
        <begin position="1367"/>
        <end position="1415"/>
    </location>
</feature>
<dbReference type="PANTHER" id="PTHR10574:SF436">
    <property type="entry name" value="LAMININ SUBUNIT ALPHA-2"/>
    <property type="match status" value="1"/>
</dbReference>
<keyword evidence="6" id="KW-0084">Basement membrane</keyword>
<dbReference type="Pfam" id="PF00055">
    <property type="entry name" value="Laminin_N"/>
    <property type="match status" value="1"/>
</dbReference>
<dbReference type="Pfam" id="PF00052">
    <property type="entry name" value="Laminin_B"/>
    <property type="match status" value="1"/>
</dbReference>
<dbReference type="OrthoDB" id="5985440at2759"/>
<evidence type="ECO:0000256" key="12">
    <source>
        <dbReference type="PROSITE-ProRule" id="PRU00460"/>
    </source>
</evidence>
<evidence type="ECO:0000256" key="3">
    <source>
        <dbReference type="ARBA" id="ARBA00022530"/>
    </source>
</evidence>